<accession>A0A096B9F7</accession>
<organism evidence="2 3">
    <name type="scientific">Flavonifractor plautii 1_3_50AFAA</name>
    <dbReference type="NCBI Taxonomy" id="742738"/>
    <lineage>
        <taxon>Bacteria</taxon>
        <taxon>Bacillati</taxon>
        <taxon>Bacillota</taxon>
        <taxon>Clostridia</taxon>
        <taxon>Eubacteriales</taxon>
        <taxon>Oscillospiraceae</taxon>
        <taxon>Flavonifractor</taxon>
    </lineage>
</organism>
<feature type="region of interest" description="Disordered" evidence="1">
    <location>
        <begin position="76"/>
        <end position="131"/>
    </location>
</feature>
<feature type="compositionally biased region" description="Basic residues" evidence="1">
    <location>
        <begin position="97"/>
        <end position="107"/>
    </location>
</feature>
<evidence type="ECO:0000313" key="2">
    <source>
        <dbReference type="EMBL" id="KGF56068.1"/>
    </source>
</evidence>
<evidence type="ECO:0008006" key="4">
    <source>
        <dbReference type="Google" id="ProtNLM"/>
    </source>
</evidence>
<reference evidence="2 3" key="1">
    <citation type="submission" date="2011-08" db="EMBL/GenBank/DDBJ databases">
        <title>The Genome Sequence of Clostridium orbiscindens 1_3_50AFAA.</title>
        <authorList>
            <consortium name="The Broad Institute Genome Sequencing Platform"/>
            <person name="Earl A."/>
            <person name="Ward D."/>
            <person name="Feldgarden M."/>
            <person name="Gevers D."/>
            <person name="Daigneault M."/>
            <person name="Strauss J."/>
            <person name="Allen-Vercoe E."/>
            <person name="Young S.K."/>
            <person name="Zeng Q."/>
            <person name="Gargeya S."/>
            <person name="Fitzgerald M."/>
            <person name="Haas B."/>
            <person name="Abouelleil A."/>
            <person name="Alvarado L."/>
            <person name="Arachchi H.M."/>
            <person name="Berlin A."/>
            <person name="Brown A."/>
            <person name="Chapman S.B."/>
            <person name="Chen Z."/>
            <person name="Dunbar C."/>
            <person name="Freedman E."/>
            <person name="Gearin G."/>
            <person name="Gellesch M."/>
            <person name="Goldberg J."/>
            <person name="Griggs A."/>
            <person name="Gujja S."/>
            <person name="Heiman D."/>
            <person name="Howarth C."/>
            <person name="Larson L."/>
            <person name="Lui A."/>
            <person name="MacDonald P.J.P."/>
            <person name="Montmayeur A."/>
            <person name="Murphy C."/>
            <person name="Neiman D."/>
            <person name="Pearson M."/>
            <person name="Priest M."/>
            <person name="Roberts A."/>
            <person name="Saif S."/>
            <person name="Shea T."/>
            <person name="Shenoy N."/>
            <person name="Sisk P."/>
            <person name="Stolte C."/>
            <person name="Sykes S."/>
            <person name="Wortman J."/>
            <person name="Nusbaum C."/>
            <person name="Birren B."/>
        </authorList>
    </citation>
    <scope>NUCLEOTIDE SEQUENCE [LARGE SCALE GENOMIC DNA]</scope>
    <source>
        <strain evidence="2 3">1_3_50AFAA</strain>
    </source>
</reference>
<proteinExistence type="predicted"/>
<dbReference type="HOGENOM" id="CLU_1545349_0_0_9"/>
<keyword evidence="3" id="KW-1185">Reference proteome</keyword>
<gene>
    <name evidence="2" type="ORF">HMPREF9460_01371</name>
</gene>
<dbReference type="Proteomes" id="UP000029585">
    <property type="component" value="Unassembled WGS sequence"/>
</dbReference>
<dbReference type="EMBL" id="ADLO01000048">
    <property type="protein sequence ID" value="KGF56068.1"/>
    <property type="molecule type" value="Genomic_DNA"/>
</dbReference>
<protein>
    <recommendedName>
        <fullName evidence="4">HK97 gp10 family phage protein</fullName>
    </recommendedName>
</protein>
<dbReference type="RefSeq" id="WP_227127191.1">
    <property type="nucleotide sequence ID" value="NZ_KN174162.1"/>
</dbReference>
<sequence length="179" mass="19712">MSSTARMDRARLERFNRFWEELLQAVPDARRQAVEEAGEAVQRELNTQIGAAELADGAKGTVRTWQELRVGSKGGYAALSPGKGTAQPRAGETQHTWKGKPVSKKQVTRWLERGHGTRRPAAGSSRSWNQAGRAGVARASAAGYVKGRQFYSWTKMKALDLALKAADRVLSRIADEVDY</sequence>
<evidence type="ECO:0000256" key="1">
    <source>
        <dbReference type="SAM" id="MobiDB-lite"/>
    </source>
</evidence>
<dbReference type="PATRIC" id="fig|742738.3.peg.1417"/>
<comment type="caution">
    <text evidence="2">The sequence shown here is derived from an EMBL/GenBank/DDBJ whole genome shotgun (WGS) entry which is preliminary data.</text>
</comment>
<evidence type="ECO:0000313" key="3">
    <source>
        <dbReference type="Proteomes" id="UP000029585"/>
    </source>
</evidence>
<name>A0A096B9F7_FLAPL</name>
<dbReference type="AlphaFoldDB" id="A0A096B9F7"/>